<dbReference type="AlphaFoldDB" id="A9EJ66"/>
<organism evidence="1 2">
    <name type="scientific">Shewanella benthica KT99</name>
    <dbReference type="NCBI Taxonomy" id="314608"/>
    <lineage>
        <taxon>Bacteria</taxon>
        <taxon>Pseudomonadati</taxon>
        <taxon>Pseudomonadota</taxon>
        <taxon>Gammaproteobacteria</taxon>
        <taxon>Alteromonadales</taxon>
        <taxon>Shewanellaceae</taxon>
        <taxon>Shewanella</taxon>
    </lineage>
</organism>
<sequence>MLGNILAGLQLYDRFKNKFSNKAASAGCTFHGINAFDYFTTLRREPCNEHLFVFCNRQFEVMKLSSAMFSLIPRSSIVSSLT</sequence>
<name>A9EJ66_9GAMM</name>
<protein>
    <submittedName>
        <fullName evidence="1">Uncharacterized protein</fullName>
    </submittedName>
</protein>
<gene>
    <name evidence="1" type="ORF">KT99_13622</name>
</gene>
<dbReference type="EMBL" id="ABIC01000034">
    <property type="protein sequence ID" value="EDP99671.1"/>
    <property type="molecule type" value="Genomic_DNA"/>
</dbReference>
<dbReference type="RefSeq" id="WP_005501464.1">
    <property type="nucleotide sequence ID" value="NZ_ABIC01000034.1"/>
</dbReference>
<evidence type="ECO:0000313" key="2">
    <source>
        <dbReference type="Proteomes" id="UP000005839"/>
    </source>
</evidence>
<proteinExistence type="predicted"/>
<reference evidence="1 2" key="1">
    <citation type="submission" date="2007-10" db="EMBL/GenBank/DDBJ databases">
        <authorList>
            <person name="Yayanos A."/>
            <person name="Ferriera S."/>
            <person name="Johnson J."/>
            <person name="Kravitz S."/>
            <person name="Halpern A."/>
            <person name="Remington K."/>
            <person name="Beeson K."/>
            <person name="Tran B."/>
            <person name="Rogers Y.-H."/>
            <person name="Friedman R."/>
            <person name="Venter J.C."/>
        </authorList>
    </citation>
    <scope>NUCLEOTIDE SEQUENCE [LARGE SCALE GENOMIC DNA]</scope>
    <source>
        <strain evidence="1 2">KT99</strain>
    </source>
</reference>
<comment type="caution">
    <text evidence="1">The sequence shown here is derived from an EMBL/GenBank/DDBJ whole genome shotgun (WGS) entry which is preliminary data.</text>
</comment>
<evidence type="ECO:0000313" key="1">
    <source>
        <dbReference type="EMBL" id="EDP99671.1"/>
    </source>
</evidence>
<dbReference type="Proteomes" id="UP000005839">
    <property type="component" value="Unassembled WGS sequence"/>
</dbReference>
<keyword evidence="2" id="KW-1185">Reference proteome</keyword>
<accession>A9EJ66</accession>